<reference evidence="2 3" key="1">
    <citation type="submission" date="2018-07" db="EMBL/GenBank/DDBJ databases">
        <title>Draft Genome Assemblies for Five Robust Yarrowia lipolytica Strains Exhibiting High Lipid Production and Pentose Sugar Utilization and Sugar Alcohol Secretion from Undetoxified Lignocellulosic Biomass Hydrolysates.</title>
        <authorList>
            <consortium name="DOE Joint Genome Institute"/>
            <person name="Walker C."/>
            <person name="Ryu S."/>
            <person name="Na H."/>
            <person name="Zane M."/>
            <person name="LaButti K."/>
            <person name="Lipzen A."/>
            <person name="Haridas S."/>
            <person name="Barry K."/>
            <person name="Grigoriev I.V."/>
            <person name="Quarterman J."/>
            <person name="Slininger P."/>
            <person name="Dien B."/>
            <person name="Trinh C.T."/>
        </authorList>
    </citation>
    <scope>NUCLEOTIDE SEQUENCE [LARGE SCALE GENOMIC DNA]</scope>
    <source>
        <strain evidence="2 3">YB392</strain>
    </source>
</reference>
<proteinExistence type="predicted"/>
<dbReference type="VEuPathDB" id="FungiDB:YALI0_C12727g"/>
<gene>
    <name evidence="2" type="ORF">B0I71DRAFT_136828</name>
</gene>
<dbReference type="Proteomes" id="UP000256601">
    <property type="component" value="Unassembled WGS sequence"/>
</dbReference>
<feature type="compositionally biased region" description="Basic residues" evidence="1">
    <location>
        <begin position="1"/>
        <end position="10"/>
    </location>
</feature>
<evidence type="ECO:0000256" key="1">
    <source>
        <dbReference type="SAM" id="MobiDB-lite"/>
    </source>
</evidence>
<feature type="region of interest" description="Disordered" evidence="1">
    <location>
        <begin position="49"/>
        <end position="69"/>
    </location>
</feature>
<dbReference type="VEuPathDB" id="FungiDB:YALI1_C17904g"/>
<evidence type="ECO:0000313" key="3">
    <source>
        <dbReference type="Proteomes" id="UP000256601"/>
    </source>
</evidence>
<protein>
    <submittedName>
        <fullName evidence="2">Uncharacterized protein</fullName>
    </submittedName>
</protein>
<dbReference type="SUPFAM" id="SSF52047">
    <property type="entry name" value="RNI-like"/>
    <property type="match status" value="1"/>
</dbReference>
<feature type="region of interest" description="Disordered" evidence="1">
    <location>
        <begin position="1"/>
        <end position="29"/>
    </location>
</feature>
<dbReference type="EMBL" id="KZ859135">
    <property type="protein sequence ID" value="RDW22916.1"/>
    <property type="molecule type" value="Genomic_DNA"/>
</dbReference>
<name>A0A371BXU9_YARLL</name>
<evidence type="ECO:0000313" key="2">
    <source>
        <dbReference type="EMBL" id="RDW22916.1"/>
    </source>
</evidence>
<accession>A0A371BXU9</accession>
<organism evidence="2 3">
    <name type="scientific">Yarrowia lipolytica</name>
    <name type="common">Candida lipolytica</name>
    <dbReference type="NCBI Taxonomy" id="4952"/>
    <lineage>
        <taxon>Eukaryota</taxon>
        <taxon>Fungi</taxon>
        <taxon>Dikarya</taxon>
        <taxon>Ascomycota</taxon>
        <taxon>Saccharomycotina</taxon>
        <taxon>Dipodascomycetes</taxon>
        <taxon>Dipodascales</taxon>
        <taxon>Dipodascales incertae sedis</taxon>
        <taxon>Yarrowia</taxon>
    </lineage>
</organism>
<dbReference type="AlphaFoldDB" id="A0A371BXU9"/>
<sequence>MPKKYTKQYKRYPSVPNQSTKPAVADSAQKPSLSAIFGVPLSREELVETKRRARGGGSLSKSVGPAVQSEPCMDPEIARFVQDPSRITMLPPVKAGPPAPASWMVKKSVQEPEFKRVFKPQEEGVSSLKRLCIKSVAEFYPEHRALLDVYSEYLSTNLVLDMLPQISQLSKYTVSPQAYSLLLHQPSYPEITHLDLSGLDLRETRVLADWLLSRKKEKEEEEVDWEDVQDEEANVEKFPNLTSLCLAYPSHHNTRLWPMLLSLTKHFQLSKLDISGWPAPPRAEYDIRKLAQHTLFLEVLGVNNCPWTSLLLSESVVPLWKTSWIKVRTVLADGDQEALKRVRGPGRWLSIEKQTS</sequence>